<evidence type="ECO:0000256" key="2">
    <source>
        <dbReference type="ARBA" id="ARBA00022630"/>
    </source>
</evidence>
<dbReference type="EC" id="1.5.3.2" evidence="6"/>
<dbReference type="NCBIfam" id="NF008425">
    <property type="entry name" value="PRK11259.1"/>
    <property type="match status" value="1"/>
</dbReference>
<accession>A0ABY8QTU8</accession>
<comment type="cofactor">
    <cofactor evidence="1">
        <name>FAD</name>
        <dbReference type="ChEBI" id="CHEBI:57692"/>
    </cofactor>
</comment>
<name>A0ABY8QTU8_9MICO</name>
<dbReference type="Gene3D" id="3.50.50.60">
    <property type="entry name" value="FAD/NAD(P)-binding domain"/>
    <property type="match status" value="1"/>
</dbReference>
<evidence type="ECO:0000313" key="6">
    <source>
        <dbReference type="EMBL" id="WGW11666.1"/>
    </source>
</evidence>
<dbReference type="SUPFAM" id="SSF51905">
    <property type="entry name" value="FAD/NAD(P)-binding domain"/>
    <property type="match status" value="1"/>
</dbReference>
<protein>
    <submittedName>
        <fullName evidence="6">N-methyl-L-tryptophan oxidase</fullName>
        <ecNumber evidence="6">1.5.3.2</ecNumber>
    </submittedName>
</protein>
<keyword evidence="4 6" id="KW-0560">Oxidoreductase</keyword>
<evidence type="ECO:0000256" key="1">
    <source>
        <dbReference type="ARBA" id="ARBA00001974"/>
    </source>
</evidence>
<feature type="domain" description="FAD dependent oxidoreductase" evidence="5">
    <location>
        <begin position="6"/>
        <end position="354"/>
    </location>
</feature>
<evidence type="ECO:0000259" key="5">
    <source>
        <dbReference type="Pfam" id="PF01266"/>
    </source>
</evidence>
<keyword evidence="7" id="KW-1185">Reference proteome</keyword>
<dbReference type="InterPro" id="IPR036188">
    <property type="entry name" value="FAD/NAD-bd_sf"/>
</dbReference>
<dbReference type="PANTHER" id="PTHR10961:SF7">
    <property type="entry name" value="FAD DEPENDENT OXIDOREDUCTASE DOMAIN-CONTAINING PROTEIN"/>
    <property type="match status" value="1"/>
</dbReference>
<dbReference type="Gene3D" id="3.30.9.10">
    <property type="entry name" value="D-Amino Acid Oxidase, subunit A, domain 2"/>
    <property type="match status" value="1"/>
</dbReference>
<reference evidence="6 7" key="1">
    <citation type="submission" date="2023-05" db="EMBL/GenBank/DDBJ databases">
        <title>Lithophilousrod everest ZFBP1038 complete genpme.</title>
        <authorList>
            <person name="Tian M."/>
        </authorList>
    </citation>
    <scope>NUCLEOTIDE SEQUENCE [LARGE SCALE GENOMIC DNA]</scope>
    <source>
        <strain evidence="6 7">ZFBP1038</strain>
    </source>
</reference>
<evidence type="ECO:0000256" key="4">
    <source>
        <dbReference type="ARBA" id="ARBA00023002"/>
    </source>
</evidence>
<dbReference type="InterPro" id="IPR045170">
    <property type="entry name" value="MTOX"/>
</dbReference>
<dbReference type="EMBL" id="CP090958">
    <property type="protein sequence ID" value="WGW11666.1"/>
    <property type="molecule type" value="Genomic_DNA"/>
</dbReference>
<dbReference type="Pfam" id="PF01266">
    <property type="entry name" value="DAO"/>
    <property type="match status" value="1"/>
</dbReference>
<dbReference type="InterPro" id="IPR006076">
    <property type="entry name" value="FAD-dep_OxRdtase"/>
</dbReference>
<proteinExistence type="predicted"/>
<dbReference type="RefSeq" id="WP_349638456.1">
    <property type="nucleotide sequence ID" value="NZ_CP090958.1"/>
</dbReference>
<evidence type="ECO:0000313" key="7">
    <source>
        <dbReference type="Proteomes" id="UP001209083"/>
    </source>
</evidence>
<organism evidence="6 7">
    <name type="scientific">Saxibacter everestensis</name>
    <dbReference type="NCBI Taxonomy" id="2909229"/>
    <lineage>
        <taxon>Bacteria</taxon>
        <taxon>Bacillati</taxon>
        <taxon>Actinomycetota</taxon>
        <taxon>Actinomycetes</taxon>
        <taxon>Micrococcales</taxon>
        <taxon>Brevibacteriaceae</taxon>
        <taxon>Saxibacter</taxon>
    </lineage>
</organism>
<dbReference type="GO" id="GO:0050131">
    <property type="term" value="F:N-methyl-L-amino-acid oxidase activity"/>
    <property type="evidence" value="ECO:0007669"/>
    <property type="project" value="UniProtKB-EC"/>
</dbReference>
<dbReference type="Proteomes" id="UP001209083">
    <property type="component" value="Chromosome"/>
</dbReference>
<keyword evidence="3" id="KW-0274">FAD</keyword>
<dbReference type="PANTHER" id="PTHR10961">
    <property type="entry name" value="PEROXISOMAL SARCOSINE OXIDASE"/>
    <property type="match status" value="1"/>
</dbReference>
<dbReference type="SUPFAM" id="SSF54373">
    <property type="entry name" value="FAD-linked reductases, C-terminal domain"/>
    <property type="match status" value="1"/>
</dbReference>
<keyword evidence="2" id="KW-0285">Flavoprotein</keyword>
<evidence type="ECO:0000256" key="3">
    <source>
        <dbReference type="ARBA" id="ARBA00022827"/>
    </source>
</evidence>
<sequence length="373" mass="41039">MGRLKVGVVGLGTMGSQVLWQLSKRGVDATGFETYFPGHSRGAAGGETRLFRNIELEDLRYAPIVARASEIWDDLQGVSGRELRVISGALVMGSPAHTQMQTALVAAHQSGKPYEVLDRAELRARHPQFEVDPGDIAIWDRTGGSIRPELTVATAADLAEQNGATINRGSKVREINETHGGVTVVTDAGRFDFDRVVVAAGGWINQLLPRFESLITVRRLISAWYFGRDAEYLKTVVPFIRTAPTYCYGLPVPDRTAMKLGVGYEDHLPADRPDEVERIARPDELAPFERVIARYMPGLNPYPMRTETYIETYTPDRHEWIGEHPDMGNVVVLAGFSGHGFKMSPAIGEIGAELAIDGKTGLDIDFLNHEGEL</sequence>
<gene>
    <name evidence="6" type="primary">solA</name>
    <name evidence="6" type="ORF">LWF01_16470</name>
</gene>